<dbReference type="Gene3D" id="3.40.1170.60">
    <property type="match status" value="1"/>
</dbReference>
<keyword evidence="5" id="KW-1185">Reference proteome</keyword>
<dbReference type="PANTHER" id="PTHR35369">
    <property type="entry name" value="BLR3025 PROTEIN-RELATED"/>
    <property type="match status" value="1"/>
</dbReference>
<comment type="caution">
    <text evidence="4">The sequence shown here is derived from an EMBL/GenBank/DDBJ whole genome shotgun (WGS) entry which is preliminary data.</text>
</comment>
<dbReference type="SUPFAM" id="SSF56672">
    <property type="entry name" value="DNA/RNA polymerases"/>
    <property type="match status" value="1"/>
</dbReference>
<evidence type="ECO:0000256" key="2">
    <source>
        <dbReference type="ARBA" id="ARBA00022763"/>
    </source>
</evidence>
<dbReference type="RefSeq" id="WP_381424579.1">
    <property type="nucleotide sequence ID" value="NZ_JBHSDH010000013.1"/>
</dbReference>
<dbReference type="InterPro" id="IPR043128">
    <property type="entry name" value="Rev_trsase/Diguanyl_cyclase"/>
</dbReference>
<dbReference type="Proteomes" id="UP001595887">
    <property type="component" value="Unassembled WGS sequence"/>
</dbReference>
<keyword evidence="2" id="KW-0227">DNA damage</keyword>
<protein>
    <submittedName>
        <fullName evidence="4">Y-family DNA polymerase</fullName>
    </submittedName>
</protein>
<dbReference type="InterPro" id="IPR001126">
    <property type="entry name" value="UmuC"/>
</dbReference>
<name>A0ABV8RIN1_9SPHN</name>
<accession>A0ABV8RIN1</accession>
<proteinExistence type="inferred from homology"/>
<evidence type="ECO:0000313" key="5">
    <source>
        <dbReference type="Proteomes" id="UP001595887"/>
    </source>
</evidence>
<evidence type="ECO:0000259" key="3">
    <source>
        <dbReference type="Pfam" id="PF00817"/>
    </source>
</evidence>
<dbReference type="PANTHER" id="PTHR35369:SF2">
    <property type="entry name" value="BLR3025 PROTEIN"/>
    <property type="match status" value="1"/>
</dbReference>
<dbReference type="Gene3D" id="3.30.70.270">
    <property type="match status" value="1"/>
</dbReference>
<evidence type="ECO:0000313" key="4">
    <source>
        <dbReference type="EMBL" id="MFC4293226.1"/>
    </source>
</evidence>
<dbReference type="EMBL" id="JBHSDH010000013">
    <property type="protein sequence ID" value="MFC4293226.1"/>
    <property type="molecule type" value="Genomic_DNA"/>
</dbReference>
<sequence>MNKNLFGTRRILALFLPFLETERISKIYANAPDLPPGEPFVLTAKIKGAVTIMAADRNAAHMGIMRGMKLADARAQIPELRAFDHDPREDAVLLGNLAEACLRYTPLSAAMPPDALILDISGCTHFFGKIDTAAQRAQAENRLAEDVEDRLDRAGFEALWAIAGTGDAALALARYGLREGAEAQLPVAALGMDDKTHRALERAGLYHIGDLAARPRANLAARFGSELGLKLDRILGREDRPVNPLRRLGNVMAERRFAEPSTHVDFALSCLAELFAEAAGEMERRGQGARMIRMLLFRCDGDVARLTIETGAATRDQALFKRLLRERIHALDDPLNPGFGYDLIRLTITAAENMTVQQYQLEGGEDQKGDEAALIGQLSTRLGRGRIVRFAPADSHIPEQALLALPALDSPPPYKWPLATGEQPPLRPLHMFDPPQRIEVMAEVPDGPPRRFKWRRRLHHISRYEGPERIASQWWQHKDGQKAGKGGLTRDYYRVEDVRGRRYWLFRHGLYDRERPDPNWYIHGLFA</sequence>
<organism evidence="4 5">
    <name type="scientific">Sphingorhabdus arenilitoris</name>
    <dbReference type="NCBI Taxonomy" id="1490041"/>
    <lineage>
        <taxon>Bacteria</taxon>
        <taxon>Pseudomonadati</taxon>
        <taxon>Pseudomonadota</taxon>
        <taxon>Alphaproteobacteria</taxon>
        <taxon>Sphingomonadales</taxon>
        <taxon>Sphingomonadaceae</taxon>
        <taxon>Sphingorhabdus</taxon>
    </lineage>
</organism>
<reference evidence="5" key="1">
    <citation type="journal article" date="2019" name="Int. J. Syst. Evol. Microbiol.">
        <title>The Global Catalogue of Microorganisms (GCM) 10K type strain sequencing project: providing services to taxonomists for standard genome sequencing and annotation.</title>
        <authorList>
            <consortium name="The Broad Institute Genomics Platform"/>
            <consortium name="The Broad Institute Genome Sequencing Center for Infectious Disease"/>
            <person name="Wu L."/>
            <person name="Ma J."/>
        </authorList>
    </citation>
    <scope>NUCLEOTIDE SEQUENCE [LARGE SCALE GENOMIC DNA]</scope>
    <source>
        <strain evidence="5">CECT 8531</strain>
    </source>
</reference>
<comment type="similarity">
    <text evidence="1">Belongs to the DNA polymerase type-Y family.</text>
</comment>
<dbReference type="InterPro" id="IPR050356">
    <property type="entry name" value="SulA_CellDiv_inhibitor"/>
</dbReference>
<dbReference type="Pfam" id="PF00817">
    <property type="entry name" value="IMS"/>
    <property type="match status" value="1"/>
</dbReference>
<gene>
    <name evidence="4" type="ORF">ACFOWX_12445</name>
</gene>
<dbReference type="CDD" id="cd03468">
    <property type="entry name" value="PolY_like"/>
    <property type="match status" value="1"/>
</dbReference>
<evidence type="ECO:0000256" key="1">
    <source>
        <dbReference type="ARBA" id="ARBA00010945"/>
    </source>
</evidence>
<dbReference type="InterPro" id="IPR043502">
    <property type="entry name" value="DNA/RNA_pol_sf"/>
</dbReference>
<feature type="domain" description="UmuC" evidence="3">
    <location>
        <begin position="31"/>
        <end position="163"/>
    </location>
</feature>